<dbReference type="PANTHER" id="PTHR22878">
    <property type="entry name" value="DYNEIN HEAVY CHAIN 6, AXONEMAL-LIKE-RELATED"/>
    <property type="match status" value="1"/>
</dbReference>
<evidence type="ECO:0000259" key="1">
    <source>
        <dbReference type="Pfam" id="PF17852"/>
    </source>
</evidence>
<feature type="domain" description="Dynein heavy chain AAA 5 extension" evidence="1">
    <location>
        <begin position="35"/>
        <end position="133"/>
    </location>
</feature>
<sequence length="145" mass="16967">MVYIDAEELKWMPFVKTWIKQYEKRLKPETFEFLLSMFEKYVENGLVFVTKKCEQGINQVDISKVVTLCRLLEALIFPARGGLDFNLEQVKLHMLVAQTFVFSYLWAIGGNLTENYWDPFDTFVRSQFDDLGEAKVSEGEGNCLW</sequence>
<keyword evidence="2" id="KW-1185">Reference proteome</keyword>
<dbReference type="InterPro" id="IPR041466">
    <property type="entry name" value="Dynein_AAA5_ext"/>
</dbReference>
<evidence type="ECO:0000313" key="3">
    <source>
        <dbReference type="RefSeq" id="XP_012945206.1"/>
    </source>
</evidence>
<reference evidence="3" key="1">
    <citation type="submission" date="2025-08" db="UniProtKB">
        <authorList>
            <consortium name="RefSeq"/>
        </authorList>
    </citation>
    <scope>IDENTIFICATION</scope>
</reference>
<protein>
    <submittedName>
        <fullName evidence="3">Dynein heavy chain 6, axonemal</fullName>
    </submittedName>
</protein>
<dbReference type="RefSeq" id="XP_012945206.1">
    <property type="nucleotide sequence ID" value="XM_013089752.1"/>
</dbReference>
<organism evidence="2 3">
    <name type="scientific">Aplysia californica</name>
    <name type="common">California sea hare</name>
    <dbReference type="NCBI Taxonomy" id="6500"/>
    <lineage>
        <taxon>Eukaryota</taxon>
        <taxon>Metazoa</taxon>
        <taxon>Spiralia</taxon>
        <taxon>Lophotrochozoa</taxon>
        <taxon>Mollusca</taxon>
        <taxon>Gastropoda</taxon>
        <taxon>Heterobranchia</taxon>
        <taxon>Euthyneura</taxon>
        <taxon>Tectipleura</taxon>
        <taxon>Aplysiida</taxon>
        <taxon>Aplysioidea</taxon>
        <taxon>Aplysiidae</taxon>
        <taxon>Aplysia</taxon>
    </lineage>
</organism>
<dbReference type="Pfam" id="PF17852">
    <property type="entry name" value="Dynein_AAA_lid"/>
    <property type="match status" value="1"/>
</dbReference>
<dbReference type="Proteomes" id="UP000694888">
    <property type="component" value="Unplaced"/>
</dbReference>
<dbReference type="PANTHER" id="PTHR22878:SF68">
    <property type="entry name" value="DYNEIN HEAVY CHAIN 6, AXONEMAL-LIKE"/>
    <property type="match status" value="1"/>
</dbReference>
<name>A0ABM1ACR8_APLCA</name>
<dbReference type="InterPro" id="IPR026983">
    <property type="entry name" value="DHC"/>
</dbReference>
<dbReference type="Gene3D" id="1.10.472.130">
    <property type="match status" value="1"/>
</dbReference>
<evidence type="ECO:0000313" key="2">
    <source>
        <dbReference type="Proteomes" id="UP000694888"/>
    </source>
</evidence>
<dbReference type="GeneID" id="106013589"/>
<gene>
    <name evidence="3" type="primary">LOC106013589</name>
</gene>
<accession>A0ABM1ACR8</accession>
<proteinExistence type="predicted"/>